<evidence type="ECO:0000259" key="2">
    <source>
        <dbReference type="Pfam" id="PF00248"/>
    </source>
</evidence>
<dbReference type="Pfam" id="PF00248">
    <property type="entry name" value="Aldo_ket_red"/>
    <property type="match status" value="1"/>
</dbReference>
<dbReference type="InterPro" id="IPR018170">
    <property type="entry name" value="Aldo/ket_reductase_CS"/>
</dbReference>
<dbReference type="InterPro" id="IPR036812">
    <property type="entry name" value="NAD(P)_OxRdtase_dom_sf"/>
</dbReference>
<evidence type="ECO:0000313" key="4">
    <source>
        <dbReference type="Proteomes" id="UP000276603"/>
    </source>
</evidence>
<dbReference type="InterPro" id="IPR020471">
    <property type="entry name" value="AKR"/>
</dbReference>
<keyword evidence="4" id="KW-1185">Reference proteome</keyword>
<keyword evidence="1" id="KW-0560">Oxidoreductase</keyword>
<dbReference type="PANTHER" id="PTHR43364:SF4">
    <property type="entry name" value="NAD(P)-LINKED OXIDOREDUCTASE SUPERFAMILY PROTEIN"/>
    <property type="match status" value="1"/>
</dbReference>
<name>A0A3B0C6R8_9FLAO</name>
<dbReference type="AlphaFoldDB" id="A0A3B0C6R8"/>
<gene>
    <name evidence="3" type="ORF">D7Z94_17735</name>
</gene>
<dbReference type="OrthoDB" id="9773828at2"/>
<evidence type="ECO:0000256" key="1">
    <source>
        <dbReference type="ARBA" id="ARBA00023002"/>
    </source>
</evidence>
<proteinExistence type="predicted"/>
<dbReference type="Proteomes" id="UP000276603">
    <property type="component" value="Unassembled WGS sequence"/>
</dbReference>
<dbReference type="Gene3D" id="3.20.20.100">
    <property type="entry name" value="NADP-dependent oxidoreductase domain"/>
    <property type="match status" value="1"/>
</dbReference>
<protein>
    <submittedName>
        <fullName evidence="3">Aldo/keto reductase</fullName>
    </submittedName>
</protein>
<dbReference type="PRINTS" id="PR00069">
    <property type="entry name" value="ALDKETRDTASE"/>
</dbReference>
<dbReference type="GO" id="GO:0016491">
    <property type="term" value="F:oxidoreductase activity"/>
    <property type="evidence" value="ECO:0007669"/>
    <property type="project" value="UniProtKB-KW"/>
</dbReference>
<dbReference type="FunFam" id="3.20.20.100:FF:000004">
    <property type="entry name" value="Oxidoreductase, aldo/keto reductase"/>
    <property type="match status" value="1"/>
</dbReference>
<dbReference type="InterPro" id="IPR050523">
    <property type="entry name" value="AKR_Detox_Biosynth"/>
</dbReference>
<evidence type="ECO:0000313" key="3">
    <source>
        <dbReference type="EMBL" id="RKN80084.1"/>
    </source>
</evidence>
<sequence>MNYRNIPKTELKVSEICLGTWAMGNDFWGDVDDNASIRTIQAALDSGINFIDTAPAYGAGHAESVVGKAIKGRRDKVILGTKTGVTRTSDSFLRDLRPETILREIDESLSRLGTDYIDLYQIHWPDVNTPLEDSLETLLKLQEQGKFRYLGVSNFTTELMEQAKGLATIVSLQPNYSMLQRKIEETLVPYCLKNEIGLTTYGTLAGGLLTGKYRELPNFDENDNRSRFYNYYRPEIWSQIQGLLSLLDVLAEKYKCPVSYIAIAWALQQPGIVSVLVGAKNEEQAISNAAASTIKLTEGEVQEIDQYIRKELATVAF</sequence>
<dbReference type="CDD" id="cd19084">
    <property type="entry name" value="AKR_AKR11B1-like"/>
    <property type="match status" value="1"/>
</dbReference>
<dbReference type="InterPro" id="IPR023210">
    <property type="entry name" value="NADP_OxRdtase_dom"/>
</dbReference>
<reference evidence="3 4" key="1">
    <citation type="submission" date="2018-10" db="EMBL/GenBank/DDBJ databases">
        <title>Ulvibacterium marinum gen. nov., sp. nov., a novel marine bacterium of the family Flavobacteriaceae, isolated from a culture of the green alga Ulva prolifera.</title>
        <authorList>
            <person name="Zhang Z."/>
        </authorList>
    </citation>
    <scope>NUCLEOTIDE SEQUENCE [LARGE SCALE GENOMIC DNA]</scope>
    <source>
        <strain evidence="3 4">CCMM003</strain>
    </source>
</reference>
<dbReference type="PROSITE" id="PS00062">
    <property type="entry name" value="ALDOKETO_REDUCTASE_2"/>
    <property type="match status" value="1"/>
</dbReference>
<organism evidence="3 4">
    <name type="scientific">Ulvibacterium marinum</name>
    <dbReference type="NCBI Taxonomy" id="2419782"/>
    <lineage>
        <taxon>Bacteria</taxon>
        <taxon>Pseudomonadati</taxon>
        <taxon>Bacteroidota</taxon>
        <taxon>Flavobacteriia</taxon>
        <taxon>Flavobacteriales</taxon>
        <taxon>Flavobacteriaceae</taxon>
        <taxon>Ulvibacterium</taxon>
    </lineage>
</organism>
<dbReference type="EMBL" id="RBCJ01000003">
    <property type="protein sequence ID" value="RKN80084.1"/>
    <property type="molecule type" value="Genomic_DNA"/>
</dbReference>
<comment type="caution">
    <text evidence="3">The sequence shown here is derived from an EMBL/GenBank/DDBJ whole genome shotgun (WGS) entry which is preliminary data.</text>
</comment>
<feature type="domain" description="NADP-dependent oxidoreductase" evidence="2">
    <location>
        <begin position="15"/>
        <end position="307"/>
    </location>
</feature>
<dbReference type="RefSeq" id="WP_120712895.1">
    <property type="nucleotide sequence ID" value="NZ_RBCJ01000003.1"/>
</dbReference>
<dbReference type="SUPFAM" id="SSF51430">
    <property type="entry name" value="NAD(P)-linked oxidoreductase"/>
    <property type="match status" value="1"/>
</dbReference>
<dbReference type="PANTHER" id="PTHR43364">
    <property type="entry name" value="NADH-SPECIFIC METHYLGLYOXAL REDUCTASE-RELATED"/>
    <property type="match status" value="1"/>
</dbReference>
<dbReference type="GO" id="GO:0005829">
    <property type="term" value="C:cytosol"/>
    <property type="evidence" value="ECO:0007669"/>
    <property type="project" value="TreeGrafter"/>
</dbReference>
<accession>A0A3B0C6R8</accession>